<dbReference type="EMBL" id="PCXU01000012">
    <property type="protein sequence ID" value="PIR43750.1"/>
    <property type="molecule type" value="Genomic_DNA"/>
</dbReference>
<keyword evidence="1" id="KW-0812">Transmembrane</keyword>
<evidence type="ECO:0000256" key="1">
    <source>
        <dbReference type="SAM" id="Phobius"/>
    </source>
</evidence>
<accession>A0A2H0RBA9</accession>
<keyword evidence="1" id="KW-0472">Membrane</keyword>
<evidence type="ECO:0000313" key="2">
    <source>
        <dbReference type="EMBL" id="PIR43750.1"/>
    </source>
</evidence>
<name>A0A2H0RBA9_UNCKA</name>
<feature type="transmembrane region" description="Helical" evidence="1">
    <location>
        <begin position="75"/>
        <end position="99"/>
    </location>
</feature>
<dbReference type="Proteomes" id="UP000230214">
    <property type="component" value="Unassembled WGS sequence"/>
</dbReference>
<gene>
    <name evidence="2" type="ORF">COV24_01180</name>
</gene>
<feature type="transmembrane region" description="Helical" evidence="1">
    <location>
        <begin position="42"/>
        <end position="63"/>
    </location>
</feature>
<keyword evidence="1" id="KW-1133">Transmembrane helix</keyword>
<organism evidence="2 3">
    <name type="scientific">candidate division WWE3 bacterium CG10_big_fil_rev_8_21_14_0_10_32_10</name>
    <dbReference type="NCBI Taxonomy" id="1975090"/>
    <lineage>
        <taxon>Bacteria</taxon>
        <taxon>Katanobacteria</taxon>
    </lineage>
</organism>
<dbReference type="AlphaFoldDB" id="A0A2H0RBA9"/>
<feature type="transmembrane region" description="Helical" evidence="1">
    <location>
        <begin position="20"/>
        <end position="36"/>
    </location>
</feature>
<proteinExistence type="predicted"/>
<reference evidence="2 3" key="1">
    <citation type="submission" date="2017-09" db="EMBL/GenBank/DDBJ databases">
        <title>Depth-based differentiation of microbial function through sediment-hosted aquifers and enrichment of novel symbionts in the deep terrestrial subsurface.</title>
        <authorList>
            <person name="Probst A.J."/>
            <person name="Ladd B."/>
            <person name="Jarett J.K."/>
            <person name="Geller-Mcgrath D.E."/>
            <person name="Sieber C.M."/>
            <person name="Emerson J.B."/>
            <person name="Anantharaman K."/>
            <person name="Thomas B.C."/>
            <person name="Malmstrom R."/>
            <person name="Stieglmeier M."/>
            <person name="Klingl A."/>
            <person name="Woyke T."/>
            <person name="Ryan C.M."/>
            <person name="Banfield J.F."/>
        </authorList>
    </citation>
    <scope>NUCLEOTIDE SEQUENCE [LARGE SCALE GENOMIC DNA]</scope>
    <source>
        <strain evidence="2">CG10_big_fil_rev_8_21_14_0_10_32_10</strain>
    </source>
</reference>
<sequence length="135" mass="16283">MVKEQSRWLTVQLNQTGLRVLAAVLVIPIFIILYTYNPTNSIYPLLIISYGLFYILFLFTLTWKKRRNKNYWAYYLFHLSKISGFIIILAFFFLAFLFIKVECDNYNLDINEVCISKIKSEWNWLFDLNFYKSIF</sequence>
<comment type="caution">
    <text evidence="2">The sequence shown here is derived from an EMBL/GenBank/DDBJ whole genome shotgun (WGS) entry which is preliminary data.</text>
</comment>
<protein>
    <submittedName>
        <fullName evidence="2">Uncharacterized protein</fullName>
    </submittedName>
</protein>
<evidence type="ECO:0000313" key="3">
    <source>
        <dbReference type="Proteomes" id="UP000230214"/>
    </source>
</evidence>